<organism evidence="5 6">
    <name type="scientific">Lawsonia intracellularis (strain PHE/MN1-00)</name>
    <dbReference type="NCBI Taxonomy" id="363253"/>
    <lineage>
        <taxon>Bacteria</taxon>
        <taxon>Pseudomonadati</taxon>
        <taxon>Thermodesulfobacteriota</taxon>
        <taxon>Desulfovibrionia</taxon>
        <taxon>Desulfovibrionales</taxon>
        <taxon>Desulfovibrionaceae</taxon>
        <taxon>Lawsonia</taxon>
    </lineage>
</organism>
<dbReference type="HOGENOM" id="CLU_023845_0_6_7"/>
<dbReference type="GO" id="GO:0016757">
    <property type="term" value="F:glycosyltransferase activity"/>
    <property type="evidence" value="ECO:0007669"/>
    <property type="project" value="UniProtKB-KW"/>
</dbReference>
<protein>
    <submittedName>
        <fullName evidence="5">Predicted glycosyltransferases</fullName>
    </submittedName>
</protein>
<dbReference type="Pfam" id="PF00535">
    <property type="entry name" value="Glycos_transf_2"/>
    <property type="match status" value="1"/>
</dbReference>
<dbReference type="Gene3D" id="3.90.550.10">
    <property type="entry name" value="Spore Coat Polysaccharide Biosynthesis Protein SpsA, Chain A"/>
    <property type="match status" value="1"/>
</dbReference>
<keyword evidence="3" id="KW-0808">Transferase</keyword>
<sequence length="353" mass="40247">MTYSSSPEISIIVLTYNQHASYTIPCIESLLQTTPNNCEIILVDNGSTDGTVEWMQQLSYPHLTVIDNKKNLGYAAGNNVGLKKAKGEFIILLNNDTLLPPGWLEPLIEPLKHNKKLGLIGPVTNRIGSPQQIVLPGYLNNTNNRSSKKPIKPNDSWEEAAIAYMNHQKGTLTYTTMLCFFCVAISRQCIETVGLLDEQFQKGNFEDDDYCIRVKQHGFQIAYTDASFVWHYGEGTLSQLPSRELSSIWFKNQKYFKEKHGYLSLIADRANNCLNSIQKALEELNTETHFDHIIIERCLAHLPYLHDILTQLERLEKESRTIKGTLLRMAKHVDAAYFGSFFKSMLYNFQTKQ</sequence>
<dbReference type="SUPFAM" id="SSF53448">
    <property type="entry name" value="Nucleotide-diphospho-sugar transferases"/>
    <property type="match status" value="1"/>
</dbReference>
<keyword evidence="2" id="KW-0328">Glycosyltransferase</keyword>
<geneLocation type="plasmid" evidence="6">
    <name>pLaw3</name>
</geneLocation>
<dbReference type="AlphaFoldDB" id="Q1MNP5"/>
<dbReference type="KEGG" id="lip:LIC086"/>
<keyword evidence="5" id="KW-0614">Plasmid</keyword>
<accession>Q1MNP5</accession>
<dbReference type="PANTHER" id="PTHR43179">
    <property type="entry name" value="RHAMNOSYLTRANSFERASE WBBL"/>
    <property type="match status" value="1"/>
</dbReference>
<dbReference type="OrthoDB" id="9782091at2"/>
<reference evidence="5 6" key="1">
    <citation type="submission" date="2005-11" db="EMBL/GenBank/DDBJ databases">
        <title>The complete genome sequence of Lawsonia intracellularis: the causative agent of proliferative enteropathy.</title>
        <authorList>
            <person name="Kaur K."/>
            <person name="Zhang Q."/>
            <person name="Beckler D."/>
            <person name="Munir S."/>
            <person name="Li L."/>
            <person name="Kinsley K."/>
            <person name="Herron L."/>
            <person name="Peterson A."/>
            <person name="May B."/>
            <person name="Singh S."/>
            <person name="Gebhart C."/>
            <person name="Kapur V."/>
        </authorList>
    </citation>
    <scope>NUCLEOTIDE SEQUENCE [LARGE SCALE GENOMIC DNA]</scope>
    <source>
        <strain evidence="5 6">PHE/MN1-00</strain>
        <plasmid evidence="6">pLaw3</plasmid>
    </source>
</reference>
<dbReference type="RefSeq" id="WP_011527405.1">
    <property type="nucleotide sequence ID" value="NC_008014.1"/>
</dbReference>
<dbReference type="CAZy" id="GT2">
    <property type="family name" value="Glycosyltransferase Family 2"/>
</dbReference>
<feature type="domain" description="Glycosyltransferase 2-like" evidence="4">
    <location>
        <begin position="10"/>
        <end position="137"/>
    </location>
</feature>
<evidence type="ECO:0000259" key="4">
    <source>
        <dbReference type="Pfam" id="PF00535"/>
    </source>
</evidence>
<dbReference type="CDD" id="cd04186">
    <property type="entry name" value="GT_2_like_c"/>
    <property type="match status" value="1"/>
</dbReference>
<dbReference type="SMR" id="Q1MNP5"/>
<proteinExistence type="inferred from homology"/>
<dbReference type="InterPro" id="IPR029044">
    <property type="entry name" value="Nucleotide-diphossugar_trans"/>
</dbReference>
<evidence type="ECO:0000313" key="6">
    <source>
        <dbReference type="Proteomes" id="UP000002430"/>
    </source>
</evidence>
<dbReference type="EMBL" id="AM180255">
    <property type="protein sequence ID" value="CAJ54038.1"/>
    <property type="molecule type" value="Genomic_DNA"/>
</dbReference>
<evidence type="ECO:0000256" key="1">
    <source>
        <dbReference type="ARBA" id="ARBA00006739"/>
    </source>
</evidence>
<evidence type="ECO:0000256" key="3">
    <source>
        <dbReference type="ARBA" id="ARBA00022679"/>
    </source>
</evidence>
<keyword evidence="6" id="KW-1185">Reference proteome</keyword>
<evidence type="ECO:0000313" key="5">
    <source>
        <dbReference type="EMBL" id="CAJ54038.1"/>
    </source>
</evidence>
<gene>
    <name evidence="5" type="ordered locus">LIC086</name>
</gene>
<name>Q1MNP5_LAWIP</name>
<dbReference type="InterPro" id="IPR001173">
    <property type="entry name" value="Glyco_trans_2-like"/>
</dbReference>
<dbReference type="Proteomes" id="UP000002430">
    <property type="component" value="Plasmid 3"/>
</dbReference>
<dbReference type="PANTHER" id="PTHR43179:SF12">
    <property type="entry name" value="GALACTOFURANOSYLTRANSFERASE GLFT2"/>
    <property type="match status" value="1"/>
</dbReference>
<evidence type="ECO:0000256" key="2">
    <source>
        <dbReference type="ARBA" id="ARBA00022676"/>
    </source>
</evidence>
<comment type="similarity">
    <text evidence="1">Belongs to the glycosyltransferase 2 family.</text>
</comment>